<dbReference type="Pfam" id="PF00005">
    <property type="entry name" value="ABC_tran"/>
    <property type="match status" value="1"/>
</dbReference>
<dbReference type="GO" id="GO:0005524">
    <property type="term" value="F:ATP binding"/>
    <property type="evidence" value="ECO:0007669"/>
    <property type="project" value="UniProtKB-KW"/>
</dbReference>
<evidence type="ECO:0000256" key="2">
    <source>
        <dbReference type="ARBA" id="ARBA00004308"/>
    </source>
</evidence>
<keyword evidence="3" id="KW-0813">Transport</keyword>
<evidence type="ECO:0000256" key="1">
    <source>
        <dbReference type="ARBA" id="ARBA00004141"/>
    </source>
</evidence>
<evidence type="ECO:0000256" key="8">
    <source>
        <dbReference type="ARBA" id="ARBA00022989"/>
    </source>
</evidence>
<dbReference type="InterPro" id="IPR028565">
    <property type="entry name" value="MHD"/>
</dbReference>
<evidence type="ECO:0000313" key="14">
    <source>
        <dbReference type="EMBL" id="ORY50027.1"/>
    </source>
</evidence>
<dbReference type="Pfam" id="PF01061">
    <property type="entry name" value="ABC2_membrane"/>
    <property type="match status" value="1"/>
</dbReference>
<evidence type="ECO:0000256" key="11">
    <source>
        <dbReference type="SAM" id="Phobius"/>
    </source>
</evidence>
<reference evidence="14 15" key="1">
    <citation type="submission" date="2016-07" db="EMBL/GenBank/DDBJ databases">
        <title>Pervasive Adenine N6-methylation of Active Genes in Fungi.</title>
        <authorList>
            <consortium name="DOE Joint Genome Institute"/>
            <person name="Mondo S.J."/>
            <person name="Dannebaum R.O."/>
            <person name="Kuo R.C."/>
            <person name="Labutti K."/>
            <person name="Haridas S."/>
            <person name="Kuo A."/>
            <person name="Salamov A."/>
            <person name="Ahrendt S.R."/>
            <person name="Lipzen A."/>
            <person name="Sullivan W."/>
            <person name="Andreopoulos W.B."/>
            <person name="Clum A."/>
            <person name="Lindquist E."/>
            <person name="Daum C."/>
            <person name="Ramamoorthy G.K."/>
            <person name="Gryganskyi A."/>
            <person name="Culley D."/>
            <person name="Magnuson J.K."/>
            <person name="James T.Y."/>
            <person name="O'Malley M.A."/>
            <person name="Stajich J.E."/>
            <person name="Spatafora J.W."/>
            <person name="Visel A."/>
            <person name="Grigoriev I.V."/>
        </authorList>
    </citation>
    <scope>NUCLEOTIDE SEQUENCE [LARGE SCALE GENOMIC DNA]</scope>
    <source>
        <strain evidence="14 15">JEL800</strain>
    </source>
</reference>
<organism evidence="14 15">
    <name type="scientific">Rhizoclosmatium globosum</name>
    <dbReference type="NCBI Taxonomy" id="329046"/>
    <lineage>
        <taxon>Eukaryota</taxon>
        <taxon>Fungi</taxon>
        <taxon>Fungi incertae sedis</taxon>
        <taxon>Chytridiomycota</taxon>
        <taxon>Chytridiomycota incertae sedis</taxon>
        <taxon>Chytridiomycetes</taxon>
        <taxon>Chytridiales</taxon>
        <taxon>Chytriomycetaceae</taxon>
        <taxon>Rhizoclosmatium</taxon>
    </lineage>
</organism>
<dbReference type="InterPro" id="IPR011012">
    <property type="entry name" value="Longin-like_dom_sf"/>
</dbReference>
<dbReference type="InterPro" id="IPR017871">
    <property type="entry name" value="ABC_transporter-like_CS"/>
</dbReference>
<dbReference type="Proteomes" id="UP000193642">
    <property type="component" value="Unassembled WGS sequence"/>
</dbReference>
<dbReference type="SUPFAM" id="SSF52540">
    <property type="entry name" value="P-loop containing nucleoside triphosphate hydrolases"/>
    <property type="match status" value="1"/>
</dbReference>
<dbReference type="InterPro" id="IPR003439">
    <property type="entry name" value="ABC_transporter-like_ATP-bd"/>
</dbReference>
<dbReference type="PANTHER" id="PTHR48041">
    <property type="entry name" value="ABC TRANSPORTER G FAMILY MEMBER 28"/>
    <property type="match status" value="1"/>
</dbReference>
<comment type="caution">
    <text evidence="14">The sequence shown here is derived from an EMBL/GenBank/DDBJ whole genome shotgun (WGS) entry which is preliminary data.</text>
</comment>
<dbReference type="GO" id="GO:0012505">
    <property type="term" value="C:endomembrane system"/>
    <property type="evidence" value="ECO:0007669"/>
    <property type="project" value="UniProtKB-SubCell"/>
</dbReference>
<evidence type="ECO:0000256" key="3">
    <source>
        <dbReference type="ARBA" id="ARBA00022448"/>
    </source>
</evidence>
<evidence type="ECO:0000259" key="12">
    <source>
        <dbReference type="PROSITE" id="PS50893"/>
    </source>
</evidence>
<keyword evidence="8 11" id="KW-1133">Transmembrane helix</keyword>
<feature type="domain" description="ABC transporter" evidence="12">
    <location>
        <begin position="605"/>
        <end position="820"/>
    </location>
</feature>
<evidence type="ECO:0000256" key="10">
    <source>
        <dbReference type="SAM" id="MobiDB-lite"/>
    </source>
</evidence>
<feature type="domain" description="MHD" evidence="13">
    <location>
        <begin position="91"/>
        <end position="362"/>
    </location>
</feature>
<dbReference type="PROSITE" id="PS00990">
    <property type="entry name" value="CLAT_ADAPTOR_M_1"/>
    <property type="match status" value="1"/>
</dbReference>
<dbReference type="Gene3D" id="2.60.40.1170">
    <property type="entry name" value="Mu homology domain, subdomain B"/>
    <property type="match status" value="2"/>
</dbReference>
<dbReference type="InterPro" id="IPR003593">
    <property type="entry name" value="AAA+_ATPase"/>
</dbReference>
<dbReference type="PROSITE" id="PS00991">
    <property type="entry name" value="CLAT_ADAPTOR_M_2"/>
    <property type="match status" value="1"/>
</dbReference>
<keyword evidence="6" id="KW-0067">ATP-binding</keyword>
<dbReference type="InterPro" id="IPR001392">
    <property type="entry name" value="Clathrin_mu"/>
</dbReference>
<name>A0A1Y2CSU4_9FUNG</name>
<protein>
    <recommendedName>
        <fullName evidence="16">ABC transporter domain-containing protein</fullName>
    </recommendedName>
</protein>
<feature type="compositionally biased region" description="Basic and acidic residues" evidence="10">
    <location>
        <begin position="284"/>
        <end position="297"/>
    </location>
</feature>
<evidence type="ECO:0000256" key="6">
    <source>
        <dbReference type="ARBA" id="ARBA00022840"/>
    </source>
</evidence>
<evidence type="ECO:0000259" key="13">
    <source>
        <dbReference type="PROSITE" id="PS51072"/>
    </source>
</evidence>
<keyword evidence="9 11" id="KW-0472">Membrane</keyword>
<dbReference type="PANTHER" id="PTHR48041:SF91">
    <property type="entry name" value="ABC TRANSPORTER G FAMILY MEMBER 28"/>
    <property type="match status" value="1"/>
</dbReference>
<dbReference type="InterPro" id="IPR018240">
    <property type="entry name" value="Clathrin_mu_CS"/>
</dbReference>
<dbReference type="EMBL" id="MCGO01000008">
    <property type="protein sequence ID" value="ORY50027.1"/>
    <property type="molecule type" value="Genomic_DNA"/>
</dbReference>
<dbReference type="GO" id="GO:0030131">
    <property type="term" value="C:clathrin adaptor complex"/>
    <property type="evidence" value="ECO:0007669"/>
    <property type="project" value="InterPro"/>
</dbReference>
<feature type="transmembrane region" description="Helical" evidence="11">
    <location>
        <begin position="1007"/>
        <end position="1024"/>
    </location>
</feature>
<feature type="transmembrane region" description="Helical" evidence="11">
    <location>
        <begin position="1062"/>
        <end position="1081"/>
    </location>
</feature>
<proteinExistence type="predicted"/>
<dbReference type="STRING" id="329046.A0A1Y2CSU4"/>
<evidence type="ECO:0000256" key="5">
    <source>
        <dbReference type="ARBA" id="ARBA00022741"/>
    </source>
</evidence>
<dbReference type="PROSITE" id="PS00211">
    <property type="entry name" value="ABC_TRANSPORTER_1"/>
    <property type="match status" value="1"/>
</dbReference>
<dbReference type="InterPro" id="IPR043926">
    <property type="entry name" value="ABCG_dom"/>
</dbReference>
<dbReference type="PROSITE" id="PS50893">
    <property type="entry name" value="ABC_TRANSPORTER_2"/>
    <property type="match status" value="1"/>
</dbReference>
<evidence type="ECO:0008006" key="16">
    <source>
        <dbReference type="Google" id="ProtNLM"/>
    </source>
</evidence>
<dbReference type="Pfam" id="PF00928">
    <property type="entry name" value="Adap_comp_sub"/>
    <property type="match status" value="1"/>
</dbReference>
<dbReference type="CDD" id="cd14837">
    <property type="entry name" value="AP3_Mu_N"/>
    <property type="match status" value="1"/>
</dbReference>
<feature type="transmembrane region" description="Helical" evidence="11">
    <location>
        <begin position="953"/>
        <end position="979"/>
    </location>
</feature>
<dbReference type="GO" id="GO:0016887">
    <property type="term" value="F:ATP hydrolysis activity"/>
    <property type="evidence" value="ECO:0007669"/>
    <property type="project" value="InterPro"/>
</dbReference>
<keyword evidence="15" id="KW-1185">Reference proteome</keyword>
<dbReference type="CDD" id="cd09252">
    <property type="entry name" value="AP-3_Mu3_Cterm"/>
    <property type="match status" value="1"/>
</dbReference>
<feature type="transmembrane region" description="Helical" evidence="11">
    <location>
        <begin position="1030"/>
        <end position="1050"/>
    </location>
</feature>
<dbReference type="GO" id="GO:0006886">
    <property type="term" value="P:intracellular protein transport"/>
    <property type="evidence" value="ECO:0007669"/>
    <property type="project" value="InterPro"/>
</dbReference>
<dbReference type="SUPFAM" id="SSF49447">
    <property type="entry name" value="Second domain of Mu2 adaptin subunit (ap50) of ap2 adaptor"/>
    <property type="match status" value="1"/>
</dbReference>
<feature type="transmembrane region" description="Helical" evidence="11">
    <location>
        <begin position="534"/>
        <end position="554"/>
    </location>
</feature>
<dbReference type="Gene3D" id="3.30.450.60">
    <property type="match status" value="1"/>
</dbReference>
<dbReference type="AlphaFoldDB" id="A0A1Y2CSU4"/>
<feature type="region of interest" description="Disordered" evidence="10">
    <location>
        <begin position="264"/>
        <end position="300"/>
    </location>
</feature>
<dbReference type="InterPro" id="IPR050352">
    <property type="entry name" value="ABCG_transporters"/>
</dbReference>
<keyword evidence="4 11" id="KW-0812">Transmembrane</keyword>
<keyword evidence="7" id="KW-0653">Protein transport</keyword>
<evidence type="ECO:0000256" key="7">
    <source>
        <dbReference type="ARBA" id="ARBA00022927"/>
    </source>
</evidence>
<dbReference type="SUPFAM" id="SSF64356">
    <property type="entry name" value="SNARE-like"/>
    <property type="match status" value="1"/>
</dbReference>
<feature type="transmembrane region" description="Helical" evidence="11">
    <location>
        <begin position="1129"/>
        <end position="1148"/>
    </location>
</feature>
<evidence type="ECO:0000256" key="4">
    <source>
        <dbReference type="ARBA" id="ARBA00022692"/>
    </source>
</evidence>
<dbReference type="SMART" id="SM00382">
    <property type="entry name" value="AAA"/>
    <property type="match status" value="1"/>
</dbReference>
<dbReference type="InterPro" id="IPR036168">
    <property type="entry name" value="AP2_Mu_C_sf"/>
</dbReference>
<gene>
    <name evidence="14" type="ORF">BCR33DRAFT_781536</name>
</gene>
<feature type="transmembrane region" description="Helical" evidence="11">
    <location>
        <begin position="908"/>
        <end position="933"/>
    </location>
</feature>
<sequence length="1167" mass="127730">MEIIEFLQRIVDILIDYFGEISEIIIKEHFVVVYELLEEMLDHGHPYITEPAILKDMVPPPSLLSSMMSAVQLGPNSFGAPKMPTASFPVVPWRSVGIKYTKNEFYMDVIETILSGTIGGEINCTSRLSGMPDCTLNFQNPRLFEDVMTSFHPCVRYFRFEKERLVSFIPPDGDFKLLDYVIPITNTNHLPVHLKPSISFTKSGGSLSIHVYPRSTGGKPLEQVIVSLVLPPQIVSAKIDSNVGSVQYDQNARKVRWIIPKIAPDQPAPHISGTLHTQPTTDDTTDHPCRPKKEGSKHTSSKIVNQLLSVSPVVEISVEFKVAMHTASGLKIDRLDVTGEGYGSKDHYGHIAVGLIDPFKGSFAAQYNITLPKTFPNPFNSEGRRRLGRSWTLGKLPFIVPKELGAGFGCFQAPYVPIGFPLDITDNGTIPLTIENACKPGFFCPFLDISNPATYPVQCPPSPTCFYTRSLGYHCWEPQGVFEPMPCPPGFYCPDYKTTVVCPTGSYCLTGQSAPTPCEFLSLCSAGTIIQQHYGFLIIIAVVDIILVLVYFILRRLESRRLNKQETEHEDKKALGADDIQRNILALTAGFHKGLDGRTDLQMNYEFDDLSLTLPDGKAILQSVSGSINAGKMTAIMGPSGAGKTTFMNVLMGKAARTADDTMIEELSVRENIRYSARVRLPNSWTNAEVDAHVEAILQALNLSHVADKRIGNVLQRGISGGQRKRVNIGMELAAAPLSVFLDEPTSGLDSTAAMDAVNILHSISRLGLTIVAVVHQPRVEIFETFDDVLMIAPGGRTAYFGPVSGAKPYFESLGFYFRLTINVADTLMDILAGRGELNNGIPATILGVTQISNTWKEYAATVLKGPELPVSKASIESMNDLATQRSASYIRQVGLACNRSLAQQSRLVGGFVLECLNGLAAGAIMGVAASGGENFTSHLVFPYLGLSPASRAWFIAMYGMLIGIAISLAAAPAGVNVFSGEKAVYLREAEAGHSTTAYFIGKNLSVIPRIVFSSAHFFALYYYLAQPPIAIGIQFALLFLNFFGIYGMGMFISMIISQQNAPLIAVTVGLISEVCVDLVHPSKMQLMMFWEWAKPYKGILSISLLTDSFGYEDGNTFTNMGVMLGLGFGYRLIAYICLLFVLKAGYFRRLMAGFRAKGKKSETSLS</sequence>
<dbReference type="Pfam" id="PF19055">
    <property type="entry name" value="ABC2_membrane_7"/>
    <property type="match status" value="1"/>
</dbReference>
<dbReference type="InterPro" id="IPR013525">
    <property type="entry name" value="ABC2_TM"/>
</dbReference>
<dbReference type="PRINTS" id="PR00314">
    <property type="entry name" value="CLATHRINADPT"/>
</dbReference>
<evidence type="ECO:0000313" key="15">
    <source>
        <dbReference type="Proteomes" id="UP000193642"/>
    </source>
</evidence>
<dbReference type="GO" id="GO:0140359">
    <property type="term" value="F:ABC-type transporter activity"/>
    <property type="evidence" value="ECO:0007669"/>
    <property type="project" value="InterPro"/>
</dbReference>
<dbReference type="Gene3D" id="3.40.50.300">
    <property type="entry name" value="P-loop containing nucleotide triphosphate hydrolases"/>
    <property type="match status" value="1"/>
</dbReference>
<dbReference type="OrthoDB" id="66620at2759"/>
<dbReference type="GO" id="GO:0016192">
    <property type="term" value="P:vesicle-mediated transport"/>
    <property type="evidence" value="ECO:0007669"/>
    <property type="project" value="InterPro"/>
</dbReference>
<comment type="subcellular location">
    <subcellularLocation>
        <location evidence="2">Endomembrane system</location>
    </subcellularLocation>
    <subcellularLocation>
        <location evidence="1">Membrane</location>
        <topology evidence="1">Multi-pass membrane protein</topology>
    </subcellularLocation>
</comment>
<keyword evidence="5" id="KW-0547">Nucleotide-binding</keyword>
<evidence type="ECO:0000256" key="9">
    <source>
        <dbReference type="ARBA" id="ARBA00023136"/>
    </source>
</evidence>
<accession>A0A1Y2CSU4</accession>
<dbReference type="InterPro" id="IPR027417">
    <property type="entry name" value="P-loop_NTPase"/>
</dbReference>
<dbReference type="PROSITE" id="PS51072">
    <property type="entry name" value="MHD"/>
    <property type="match status" value="1"/>
</dbReference>